<keyword evidence="1" id="KW-0472">Membrane</keyword>
<organism evidence="2 3">
    <name type="scientific">Heterorhabditis bacteriophora</name>
    <name type="common">Entomopathogenic nematode worm</name>
    <dbReference type="NCBI Taxonomy" id="37862"/>
    <lineage>
        <taxon>Eukaryota</taxon>
        <taxon>Metazoa</taxon>
        <taxon>Ecdysozoa</taxon>
        <taxon>Nematoda</taxon>
        <taxon>Chromadorea</taxon>
        <taxon>Rhabditida</taxon>
        <taxon>Rhabditina</taxon>
        <taxon>Rhabditomorpha</taxon>
        <taxon>Strongyloidea</taxon>
        <taxon>Heterorhabditidae</taxon>
        <taxon>Heterorhabditis</taxon>
    </lineage>
</organism>
<feature type="transmembrane region" description="Helical" evidence="1">
    <location>
        <begin position="182"/>
        <end position="203"/>
    </location>
</feature>
<keyword evidence="2" id="KW-1185">Reference proteome</keyword>
<dbReference type="Proteomes" id="UP000095283">
    <property type="component" value="Unplaced"/>
</dbReference>
<proteinExistence type="predicted"/>
<keyword evidence="1" id="KW-1133">Transmembrane helix</keyword>
<dbReference type="WBParaSite" id="Hba_11627">
    <property type="protein sequence ID" value="Hba_11627"/>
    <property type="gene ID" value="Hba_11627"/>
</dbReference>
<dbReference type="AlphaFoldDB" id="A0A1I7X2H7"/>
<name>A0A1I7X2H7_HETBA</name>
<evidence type="ECO:0000313" key="2">
    <source>
        <dbReference type="Proteomes" id="UP000095283"/>
    </source>
</evidence>
<feature type="transmembrane region" description="Helical" evidence="1">
    <location>
        <begin position="209"/>
        <end position="232"/>
    </location>
</feature>
<evidence type="ECO:0000256" key="1">
    <source>
        <dbReference type="SAM" id="Phobius"/>
    </source>
</evidence>
<accession>A0A1I7X2H7</accession>
<keyword evidence="1" id="KW-0812">Transmembrane</keyword>
<evidence type="ECO:0000313" key="3">
    <source>
        <dbReference type="WBParaSite" id="Hba_11627"/>
    </source>
</evidence>
<feature type="transmembrane region" description="Helical" evidence="1">
    <location>
        <begin position="139"/>
        <end position="162"/>
    </location>
</feature>
<reference evidence="3" key="1">
    <citation type="submission" date="2016-11" db="UniProtKB">
        <authorList>
            <consortium name="WormBaseParasite"/>
        </authorList>
    </citation>
    <scope>IDENTIFICATION</scope>
</reference>
<protein>
    <submittedName>
        <fullName evidence="3">ANK_REP_REGION domain-containing protein</fullName>
    </submittedName>
</protein>
<sequence length="280" mass="32501">MEWNFEQSCLMLLETETFENSKYGMGMTTSVFFILLYELENNYIFESKVCYIAIIASCSTNILKIEVFLDGRRSKSWLNSCLNSDENNKLPLVIAARNNHLDIVQYLRFKYLLAYYLFSANFSRYFNESVGFQMVPLNYGLQLFIFKILLFLMSLFVFLDFVTPLRDACYDGHLDIGNINEIVVGIVYSLYYILFGFFVSNVLKSWVSLLNTFIFEFLLSPAVFLVFALYFVKWMRCVDSVNVQLSKTLMCANNLAPFCDPPLPLRPYKCDSVPAIQTAR</sequence>